<reference evidence="7" key="1">
    <citation type="submission" date="2022-07" db="EMBL/GenBank/DDBJ databases">
        <title>Complete genome sequence of Salinispirillum sp. LH10-3-1 capable of multiple carbohydrate inversion isolated from a soda lake.</title>
        <authorList>
            <person name="Liu J."/>
            <person name="Zhai Y."/>
            <person name="Zhang H."/>
            <person name="Yang H."/>
            <person name="Qu J."/>
            <person name="Li J."/>
        </authorList>
    </citation>
    <scope>NUCLEOTIDE SEQUENCE</scope>
    <source>
        <strain evidence="7">LH 10-3-1</strain>
    </source>
</reference>
<dbReference type="Pfam" id="PF08447">
    <property type="entry name" value="PAS_3"/>
    <property type="match status" value="1"/>
</dbReference>
<feature type="domain" description="GGDEF" evidence="6">
    <location>
        <begin position="453"/>
        <end position="585"/>
    </location>
</feature>
<name>A0AB38YBH1_9GAMM</name>
<dbReference type="Gene3D" id="3.20.20.450">
    <property type="entry name" value="EAL domain"/>
    <property type="match status" value="1"/>
</dbReference>
<dbReference type="SUPFAM" id="SSF141868">
    <property type="entry name" value="EAL domain-like"/>
    <property type="match status" value="1"/>
</dbReference>
<dbReference type="CDD" id="cd00130">
    <property type="entry name" value="PAS"/>
    <property type="match status" value="1"/>
</dbReference>
<dbReference type="Gene3D" id="3.30.70.270">
    <property type="match status" value="1"/>
</dbReference>
<evidence type="ECO:0000256" key="2">
    <source>
        <dbReference type="ARBA" id="ARBA00022636"/>
    </source>
</evidence>
<keyword evidence="3" id="KW-1133">Transmembrane helix</keyword>
<dbReference type="InterPro" id="IPR052155">
    <property type="entry name" value="Biofilm_reg_signaling"/>
</dbReference>
<dbReference type="CDD" id="cd01948">
    <property type="entry name" value="EAL"/>
    <property type="match status" value="1"/>
</dbReference>
<dbReference type="SUPFAM" id="SSF55785">
    <property type="entry name" value="PYP-like sensor domain (PAS domain)"/>
    <property type="match status" value="1"/>
</dbReference>
<dbReference type="NCBIfam" id="TIGR00229">
    <property type="entry name" value="sensory_box"/>
    <property type="match status" value="1"/>
</dbReference>
<proteinExistence type="predicted"/>
<evidence type="ECO:0000259" key="5">
    <source>
        <dbReference type="PROSITE" id="PS50883"/>
    </source>
</evidence>
<dbReference type="SUPFAM" id="SSF55073">
    <property type="entry name" value="Nucleotide cyclase"/>
    <property type="match status" value="1"/>
</dbReference>
<dbReference type="EMBL" id="CP101717">
    <property type="protein sequence ID" value="WLD56721.1"/>
    <property type="molecule type" value="Genomic_DNA"/>
</dbReference>
<dbReference type="InterPro" id="IPR000014">
    <property type="entry name" value="PAS"/>
</dbReference>
<dbReference type="Gene3D" id="3.30.450.20">
    <property type="entry name" value="PAS domain"/>
    <property type="match status" value="1"/>
</dbReference>
<dbReference type="Pfam" id="PF00497">
    <property type="entry name" value="SBP_bac_3"/>
    <property type="match status" value="1"/>
</dbReference>
<dbReference type="SMART" id="SM00052">
    <property type="entry name" value="EAL"/>
    <property type="match status" value="1"/>
</dbReference>
<dbReference type="PROSITE" id="PS50112">
    <property type="entry name" value="PAS"/>
    <property type="match status" value="1"/>
</dbReference>
<dbReference type="GO" id="GO:0071111">
    <property type="term" value="F:cyclic-guanylate-specific phosphodiesterase activity"/>
    <property type="evidence" value="ECO:0007669"/>
    <property type="project" value="UniProtKB-EC"/>
</dbReference>
<dbReference type="InterPro" id="IPR035919">
    <property type="entry name" value="EAL_sf"/>
</dbReference>
<dbReference type="SUPFAM" id="SSF53850">
    <property type="entry name" value="Periplasmic binding protein-like II"/>
    <property type="match status" value="1"/>
</dbReference>
<dbReference type="Pfam" id="PF00990">
    <property type="entry name" value="GGDEF"/>
    <property type="match status" value="1"/>
</dbReference>
<feature type="domain" description="PAS" evidence="4">
    <location>
        <begin position="296"/>
        <end position="368"/>
    </location>
</feature>
<dbReference type="PANTHER" id="PTHR44757:SF2">
    <property type="entry name" value="BIOFILM ARCHITECTURE MAINTENANCE PROTEIN MBAA"/>
    <property type="match status" value="1"/>
</dbReference>
<evidence type="ECO:0000259" key="6">
    <source>
        <dbReference type="PROSITE" id="PS50887"/>
    </source>
</evidence>
<dbReference type="RefSeq" id="WP_304994005.1">
    <property type="nucleotide sequence ID" value="NZ_CP101717.1"/>
</dbReference>
<dbReference type="InterPro" id="IPR000160">
    <property type="entry name" value="GGDEF_dom"/>
</dbReference>
<dbReference type="EC" id="3.1.4.52" evidence="1"/>
<dbReference type="SMART" id="SM00091">
    <property type="entry name" value="PAS"/>
    <property type="match status" value="1"/>
</dbReference>
<dbReference type="NCBIfam" id="TIGR00254">
    <property type="entry name" value="GGDEF"/>
    <property type="match status" value="1"/>
</dbReference>
<keyword evidence="2" id="KW-0973">c-di-GMP</keyword>
<dbReference type="Pfam" id="PF00563">
    <property type="entry name" value="EAL"/>
    <property type="match status" value="1"/>
</dbReference>
<sequence length="850" mass="95250">MYALWVVGALVVLALVLFFGHVSTSNDQPIRVGVYENEPKIFLNDRGNPDGLFIQLIEAMAQAEKWSLEYVPCNWSDCLLMLENSELDLMPDVAFSTDRAQRLAFHRHAVVQSWSQLYVRPTTLLTDFEELPSLRLAVLRDSIQASFLKGLVPQLGVNGQVIHIRTIAEGFALVRAGDADAVVANNFFGNRHRGDYGLIGAPLTFNQVGLYFAAPLSGDEALLERIDHYLVEWQADPGSPYYSAIAEAASLPVLSVVPGWLSGLVIALMALILWFIVHSKALRWAVQRKAGELVEANERFTHLLDSSPVVVYTLKGQNLALTWVSGNVERIFGFEVQDVLSPDWWPKYLHPEDRPIVMAQRDSVLSKGRVQREYRLLDKKGKVHRIRDEQRLTQDRSGYDEVVGTWTDLTEHFEQTERLSYLAHYDALTGLPNRALLMERMAHAVQVALCQPGSLTVVFIDLDRFKNINDTLGSTLGDQVLKTVAERLHFANMPDTLARMSADEFVLLVERPLTAEQSQGLVDHIIDQLHMPIVLNGQSLVFTASIGTSTFPEDGDSAEKLLTRAEMAMFEAKKSGGNSWQSFDTRLSESTEQRFVLENALRLAVANGELFLEYQPQFNLRTESIVGVEALVRWQHPEQGVIPPSLFIALAEDIGMIDEIDAWVMQEACAQLRRWENEGFMVDKVAVNISAIELEHKELIKRTSHALESQGLSANRLELELTESKLMRAPERSIGVLNMLKSYGVSIAIDDFGTGYSSLMYLRNLPLDYLKIDQSFVRDIGISVSNDSILRAIIALAKALELNVLAEGIETREQYNFLCALGCEQGQGYLLARPMAAQQVFDRYARSVLA</sequence>
<feature type="transmembrane region" description="Helical" evidence="3">
    <location>
        <begin position="259"/>
        <end position="277"/>
    </location>
</feature>
<evidence type="ECO:0000313" key="7">
    <source>
        <dbReference type="EMBL" id="WLD56721.1"/>
    </source>
</evidence>
<keyword evidence="3" id="KW-0472">Membrane</keyword>
<dbReference type="InterPro" id="IPR029787">
    <property type="entry name" value="Nucleotide_cyclase"/>
</dbReference>
<dbReference type="FunFam" id="3.20.20.450:FF:000001">
    <property type="entry name" value="Cyclic di-GMP phosphodiesterase yahA"/>
    <property type="match status" value="1"/>
</dbReference>
<dbReference type="AlphaFoldDB" id="A0AB38YBH1"/>
<accession>A0AB38YBH1</accession>
<dbReference type="CDD" id="cd01949">
    <property type="entry name" value="GGDEF"/>
    <property type="match status" value="1"/>
</dbReference>
<evidence type="ECO:0000256" key="3">
    <source>
        <dbReference type="SAM" id="Phobius"/>
    </source>
</evidence>
<gene>
    <name evidence="7" type="ORF">NFC81_08230</name>
</gene>
<dbReference type="SMART" id="SM00267">
    <property type="entry name" value="GGDEF"/>
    <property type="match status" value="1"/>
</dbReference>
<dbReference type="InterPro" id="IPR013655">
    <property type="entry name" value="PAS_fold_3"/>
</dbReference>
<dbReference type="InterPro" id="IPR035965">
    <property type="entry name" value="PAS-like_dom_sf"/>
</dbReference>
<dbReference type="PROSITE" id="PS50883">
    <property type="entry name" value="EAL"/>
    <property type="match status" value="1"/>
</dbReference>
<evidence type="ECO:0000256" key="1">
    <source>
        <dbReference type="ARBA" id="ARBA00012282"/>
    </source>
</evidence>
<dbReference type="PANTHER" id="PTHR44757">
    <property type="entry name" value="DIGUANYLATE CYCLASE DGCP"/>
    <property type="match status" value="1"/>
</dbReference>
<feature type="domain" description="EAL" evidence="5">
    <location>
        <begin position="594"/>
        <end position="848"/>
    </location>
</feature>
<dbReference type="InterPro" id="IPR043128">
    <property type="entry name" value="Rev_trsase/Diguanyl_cyclase"/>
</dbReference>
<protein>
    <recommendedName>
        <fullName evidence="1">cyclic-guanylate-specific phosphodiesterase</fullName>
        <ecNumber evidence="1">3.1.4.52</ecNumber>
    </recommendedName>
</protein>
<keyword evidence="3" id="KW-0812">Transmembrane</keyword>
<evidence type="ECO:0000259" key="4">
    <source>
        <dbReference type="PROSITE" id="PS50112"/>
    </source>
</evidence>
<dbReference type="Gene3D" id="3.40.190.10">
    <property type="entry name" value="Periplasmic binding protein-like II"/>
    <property type="match status" value="2"/>
</dbReference>
<dbReference type="PROSITE" id="PS50887">
    <property type="entry name" value="GGDEF"/>
    <property type="match status" value="1"/>
</dbReference>
<dbReference type="InterPro" id="IPR001638">
    <property type="entry name" value="Solute-binding_3/MltF_N"/>
</dbReference>
<dbReference type="InterPro" id="IPR001633">
    <property type="entry name" value="EAL_dom"/>
</dbReference>
<dbReference type="SMART" id="SM00062">
    <property type="entry name" value="PBPb"/>
    <property type="match status" value="1"/>
</dbReference>
<organism evidence="7">
    <name type="scientific">Salinispirillum sp. LH 10-3-1</name>
    <dbReference type="NCBI Taxonomy" id="2952525"/>
    <lineage>
        <taxon>Bacteria</taxon>
        <taxon>Pseudomonadati</taxon>
        <taxon>Pseudomonadota</taxon>
        <taxon>Gammaproteobacteria</taxon>
        <taxon>Oceanospirillales</taxon>
        <taxon>Saccharospirillaceae</taxon>
        <taxon>Salinispirillum</taxon>
    </lineage>
</organism>